<dbReference type="OrthoDB" id="3229088at2759"/>
<sequence length="834" mass="94197">MSSESPTLPTELWREIIRLATYTPTCFDTSLQPDTWDPVSQDFLRRYADNFQTKRALAFVSRQIHHLVLEFLCDILIVASLGYDPAEGIVCQIWEDAYETLLDLVSPNLRVHRMAAETTPNTDELGGTVTAYRPDEILFPRLNSVFWYTFVNTTLSFSTFKMSSLTYLVIGIPSPRDILEQILESAKDSLVNLRLGMLCVVDMDVLSIALRASRLQLLAYRIREGSVAWLNDEMRHGELREITVTYTFSLESPEQIVRNYFHPISKQRFPMLSTVTLLSDYGPNHGLGVYDLEDGKRLEDSGTFRPMKLYLRGCTGGWLDQNDKFIHMPDDRPSPPELHQSNFMCFFFTERCTRTGSDPFANLSEAMAMISPPSAQQSTSPPHVILRLLGKLADAYEGKSYKHTLASEQRGADMDVTIPIPIPLLQLSCSFRLNDGDMDHIHGHTSALCSTLDALAFTPETHSTYESNLPVSSHPRSYSSVASLSELPSSISRQPRNGNWWYGAGCRDGLDEETRCRVDRRRSSVTTLIIGTGPRTARMDLGSSRAREGVVLLAIRRWYRHEQREGVLLGGRWGFSGGKNERSKRNQRTLTSRIESEEAAKPPRNNFAGMDGVDYLIGMLTLVKRLGWNDAFRDDVLYGHADAESAIAHSYAEPLMSLRRALSDAKSCMETLNKVRDHLGKKIRSLKRTSTPLVLEDGIRRLPDELLARIFEIGHLTCHGCKFALHASHVSSRFRQVALQTPLLWAKFSALYKNEQMLGAHSSRWASLAIADTEVEEMTAAGLNAFHNLKHLTYHGDSELDGLDGWNMPMWARIQPPGGNNREKGALFYTWRYE</sequence>
<accession>A0A4Y7PGP7</accession>
<evidence type="ECO:0000256" key="1">
    <source>
        <dbReference type="SAM" id="MobiDB-lite"/>
    </source>
</evidence>
<organism evidence="2 3">
    <name type="scientific">Rickenella mellea</name>
    <dbReference type="NCBI Taxonomy" id="50990"/>
    <lineage>
        <taxon>Eukaryota</taxon>
        <taxon>Fungi</taxon>
        <taxon>Dikarya</taxon>
        <taxon>Basidiomycota</taxon>
        <taxon>Agaricomycotina</taxon>
        <taxon>Agaricomycetes</taxon>
        <taxon>Hymenochaetales</taxon>
        <taxon>Rickenellaceae</taxon>
        <taxon>Rickenella</taxon>
    </lineage>
</organism>
<reference evidence="2 3" key="1">
    <citation type="submission" date="2018-06" db="EMBL/GenBank/DDBJ databases">
        <title>A transcriptomic atlas of mushroom development highlights an independent origin of complex multicellularity.</title>
        <authorList>
            <consortium name="DOE Joint Genome Institute"/>
            <person name="Krizsan K."/>
            <person name="Almasi E."/>
            <person name="Merenyi Z."/>
            <person name="Sahu N."/>
            <person name="Viragh M."/>
            <person name="Koszo T."/>
            <person name="Mondo S."/>
            <person name="Kiss B."/>
            <person name="Balint B."/>
            <person name="Kues U."/>
            <person name="Barry K."/>
            <person name="Hegedus J.C."/>
            <person name="Henrissat B."/>
            <person name="Johnson J."/>
            <person name="Lipzen A."/>
            <person name="Ohm R."/>
            <person name="Nagy I."/>
            <person name="Pangilinan J."/>
            <person name="Yan J."/>
            <person name="Xiong Y."/>
            <person name="Grigoriev I.V."/>
            <person name="Hibbett D.S."/>
            <person name="Nagy L.G."/>
        </authorList>
    </citation>
    <scope>NUCLEOTIDE SEQUENCE [LARGE SCALE GENOMIC DNA]</scope>
    <source>
        <strain evidence="2 3">SZMC22713</strain>
    </source>
</reference>
<protein>
    <submittedName>
        <fullName evidence="2">Uncharacterized protein</fullName>
    </submittedName>
</protein>
<gene>
    <name evidence="2" type="ORF">BD410DRAFT_866187</name>
</gene>
<dbReference type="Proteomes" id="UP000294933">
    <property type="component" value="Unassembled WGS sequence"/>
</dbReference>
<dbReference type="EMBL" id="ML170375">
    <property type="protein sequence ID" value="TDL14191.1"/>
    <property type="molecule type" value="Genomic_DNA"/>
</dbReference>
<dbReference type="VEuPathDB" id="FungiDB:BD410DRAFT_866187"/>
<proteinExistence type="predicted"/>
<dbReference type="AlphaFoldDB" id="A0A4Y7PGP7"/>
<name>A0A4Y7PGP7_9AGAM</name>
<evidence type="ECO:0000313" key="2">
    <source>
        <dbReference type="EMBL" id="TDL14191.1"/>
    </source>
</evidence>
<evidence type="ECO:0000313" key="3">
    <source>
        <dbReference type="Proteomes" id="UP000294933"/>
    </source>
</evidence>
<feature type="region of interest" description="Disordered" evidence="1">
    <location>
        <begin position="578"/>
        <end position="603"/>
    </location>
</feature>
<dbReference type="Gene3D" id="1.20.1280.50">
    <property type="match status" value="1"/>
</dbReference>
<keyword evidence="3" id="KW-1185">Reference proteome</keyword>